<dbReference type="SUPFAM" id="SSF57756">
    <property type="entry name" value="Retrovirus zinc finger-like domains"/>
    <property type="match status" value="1"/>
</dbReference>
<dbReference type="PANTHER" id="PTHR47481">
    <property type="match status" value="1"/>
</dbReference>
<dbReference type="OrthoDB" id="1937754at2759"/>
<dbReference type="GO" id="GO:0008270">
    <property type="term" value="F:zinc ion binding"/>
    <property type="evidence" value="ECO:0007669"/>
    <property type="project" value="InterPro"/>
</dbReference>
<feature type="compositionally biased region" description="Low complexity" evidence="1">
    <location>
        <begin position="342"/>
        <end position="358"/>
    </location>
</feature>
<feature type="chain" id="PRO_5033066874" description="CCHC-type domain-containing protein" evidence="2">
    <location>
        <begin position="19"/>
        <end position="358"/>
    </location>
</feature>
<comment type="caution">
    <text evidence="3">The sequence shown here is derived from an EMBL/GenBank/DDBJ whole genome shotgun (WGS) entry which is preliminary data.</text>
</comment>
<proteinExistence type="predicted"/>
<dbReference type="InterPro" id="IPR036875">
    <property type="entry name" value="Znf_CCHC_sf"/>
</dbReference>
<reference evidence="3 4" key="1">
    <citation type="submission" date="2020-04" db="EMBL/GenBank/DDBJ databases">
        <title>Plant Genome Project.</title>
        <authorList>
            <person name="Zhang R.-G."/>
        </authorList>
    </citation>
    <scope>NUCLEOTIDE SEQUENCE [LARGE SCALE GENOMIC DNA]</scope>
    <source>
        <strain evidence="3">YNK0</strain>
        <tissue evidence="3">Leaf</tissue>
    </source>
</reference>
<dbReference type="OMA" id="NITHSGT"/>
<evidence type="ECO:0008006" key="5">
    <source>
        <dbReference type="Google" id="ProtNLM"/>
    </source>
</evidence>
<organism evidence="3 4">
    <name type="scientific">Tetracentron sinense</name>
    <name type="common">Spur-leaf</name>
    <dbReference type="NCBI Taxonomy" id="13715"/>
    <lineage>
        <taxon>Eukaryota</taxon>
        <taxon>Viridiplantae</taxon>
        <taxon>Streptophyta</taxon>
        <taxon>Embryophyta</taxon>
        <taxon>Tracheophyta</taxon>
        <taxon>Spermatophyta</taxon>
        <taxon>Magnoliopsida</taxon>
        <taxon>Trochodendrales</taxon>
        <taxon>Trochodendraceae</taxon>
        <taxon>Tetracentron</taxon>
    </lineage>
</organism>
<gene>
    <name evidence="3" type="ORF">HHK36_023373</name>
</gene>
<sequence length="358" mass="38487">MMLPVVLWMRFFSALRNSISLEQSDSRKHKKSVGKVGGGKTGRRSKLSNGKTGSAETFAFKESYWTDRVIQSSPEEQPLDDDLTLYILNGLGSDFREIAAPICARERPLAFEELHDLLVGHDAYLRRLETTTQQLVASANYSNRRPASSSGGQNSKAHFKNGSGRNGGSSRQDSNQGSHCQFGGPNNNKKYNGQGKYTLKCQLCDELGHIAKYCPRLHIAEPTTNYVATSPAKDTKWLIDSSASHNITGDLANLSIHFEYDGTDEVVIGDGSGPDTGAVLLKGACENGVYTLLESLVKASPKMVADAPAMSPSFATVVPFNTLPSLPKPPPATTGGNTIFASSPGNCSDSSSSTSRDM</sequence>
<feature type="signal peptide" evidence="2">
    <location>
        <begin position="1"/>
        <end position="18"/>
    </location>
</feature>
<dbReference type="GO" id="GO:0003676">
    <property type="term" value="F:nucleic acid binding"/>
    <property type="evidence" value="ECO:0007669"/>
    <property type="project" value="InterPro"/>
</dbReference>
<feature type="compositionally biased region" description="Polar residues" evidence="1">
    <location>
        <begin position="137"/>
        <end position="156"/>
    </location>
</feature>
<feature type="region of interest" description="Disordered" evidence="1">
    <location>
        <begin position="327"/>
        <end position="358"/>
    </location>
</feature>
<accession>A0A834YR37</accession>
<evidence type="ECO:0000313" key="3">
    <source>
        <dbReference type="EMBL" id="KAF8391073.1"/>
    </source>
</evidence>
<keyword evidence="4" id="KW-1185">Reference proteome</keyword>
<evidence type="ECO:0000256" key="2">
    <source>
        <dbReference type="SAM" id="SignalP"/>
    </source>
</evidence>
<dbReference type="AlphaFoldDB" id="A0A834YR37"/>
<feature type="region of interest" description="Disordered" evidence="1">
    <location>
        <begin position="137"/>
        <end position="187"/>
    </location>
</feature>
<evidence type="ECO:0000313" key="4">
    <source>
        <dbReference type="Proteomes" id="UP000655225"/>
    </source>
</evidence>
<dbReference type="PANTHER" id="PTHR47481:SF22">
    <property type="entry name" value="RETROTRANSPOSON GAG DOMAIN-CONTAINING PROTEIN"/>
    <property type="match status" value="1"/>
</dbReference>
<feature type="region of interest" description="Disordered" evidence="1">
    <location>
        <begin position="26"/>
        <end position="52"/>
    </location>
</feature>
<evidence type="ECO:0000256" key="1">
    <source>
        <dbReference type="SAM" id="MobiDB-lite"/>
    </source>
</evidence>
<dbReference type="Proteomes" id="UP000655225">
    <property type="component" value="Unassembled WGS sequence"/>
</dbReference>
<keyword evidence="2" id="KW-0732">Signal</keyword>
<name>A0A834YR37_TETSI</name>
<protein>
    <recommendedName>
        <fullName evidence="5">CCHC-type domain-containing protein</fullName>
    </recommendedName>
</protein>
<dbReference type="EMBL" id="JABCRI010000017">
    <property type="protein sequence ID" value="KAF8391073.1"/>
    <property type="molecule type" value="Genomic_DNA"/>
</dbReference>